<accession>A0ABY4E7Y8</accession>
<evidence type="ECO:0000256" key="3">
    <source>
        <dbReference type="SAM" id="SignalP"/>
    </source>
</evidence>
<sequence>MHLKPMLITICSALIALSACNNPPAEPSSTPIPEASSTSSTSNKTRDLTIASWGGTYQDAQREVYFKPFSEKLGKSVLDENYDGGYGVLQAKVQSGNPNWDVVQVEGATLASACEDGLLEPLDWDKLGGKDAYLPTAVNDCGVGAIVVSSVIAYDGNKIQSGPTSWADFWDVKKFPGKRSLRKTPTYTLEFALMADGVPQDKVYEVLASEEGVARAFKKLDEIKPHVLWWESGAQPLQLLASGEVSMASVYNGRVAGLNRTEGTNFKIVWPGSMYSIDSWAILKGAANKEAAMDFISFASLPENQVKLPEFMAYGLPNKQAAANVPEKYATELPTFAANMEQALPFNAAFWGDHSEELIPRFNAWLAK</sequence>
<dbReference type="PANTHER" id="PTHR30222:SF2">
    <property type="entry name" value="ABC TRANSPORTER SUBSTRATE-BINDING PROTEIN"/>
    <property type="match status" value="1"/>
</dbReference>
<dbReference type="EMBL" id="CP091512">
    <property type="protein sequence ID" value="UOO91559.1"/>
    <property type="molecule type" value="Genomic_DNA"/>
</dbReference>
<dbReference type="SUPFAM" id="SSF53850">
    <property type="entry name" value="Periplasmic binding protein-like II"/>
    <property type="match status" value="1"/>
</dbReference>
<evidence type="ECO:0000256" key="2">
    <source>
        <dbReference type="SAM" id="MobiDB-lite"/>
    </source>
</evidence>
<dbReference type="PANTHER" id="PTHR30222">
    <property type="entry name" value="SPERMIDINE/PUTRESCINE-BINDING PERIPLASMIC PROTEIN"/>
    <property type="match status" value="1"/>
</dbReference>
<dbReference type="PROSITE" id="PS51257">
    <property type="entry name" value="PROKAR_LIPOPROTEIN"/>
    <property type="match status" value="1"/>
</dbReference>
<dbReference type="CDD" id="cd13589">
    <property type="entry name" value="PBP2_polyamine_RpCGA009"/>
    <property type="match status" value="1"/>
</dbReference>
<evidence type="ECO:0000313" key="4">
    <source>
        <dbReference type="EMBL" id="UOO91559.1"/>
    </source>
</evidence>
<feature type="compositionally biased region" description="Polar residues" evidence="2">
    <location>
        <begin position="27"/>
        <end position="43"/>
    </location>
</feature>
<dbReference type="RefSeq" id="WP_211206676.1">
    <property type="nucleotide sequence ID" value="NZ_CP091512.1"/>
</dbReference>
<feature type="signal peptide" evidence="3">
    <location>
        <begin position="1"/>
        <end position="21"/>
    </location>
</feature>
<dbReference type="InterPro" id="IPR006059">
    <property type="entry name" value="SBP"/>
</dbReference>
<dbReference type="Proteomes" id="UP000832034">
    <property type="component" value="Chromosome"/>
</dbReference>
<organism evidence="4 5">
    <name type="scientific">Vitreoscilla stercoraria</name>
    <dbReference type="NCBI Taxonomy" id="61"/>
    <lineage>
        <taxon>Bacteria</taxon>
        <taxon>Pseudomonadati</taxon>
        <taxon>Pseudomonadota</taxon>
        <taxon>Betaproteobacteria</taxon>
        <taxon>Neisseriales</taxon>
        <taxon>Neisseriaceae</taxon>
        <taxon>Vitreoscilla</taxon>
    </lineage>
</organism>
<keyword evidence="1 3" id="KW-0732">Signal</keyword>
<reference evidence="4" key="1">
    <citation type="submission" date="2021-12" db="EMBL/GenBank/DDBJ databases">
        <authorList>
            <person name="Veyrier F.J."/>
        </authorList>
    </citation>
    <scope>NUCLEOTIDE SEQUENCE</scope>
    <source>
        <strain evidence="4">SAG 1488-6</strain>
    </source>
</reference>
<feature type="chain" id="PRO_5046053725" evidence="3">
    <location>
        <begin position="22"/>
        <end position="368"/>
    </location>
</feature>
<name>A0ABY4E7Y8_VITST</name>
<evidence type="ECO:0000256" key="1">
    <source>
        <dbReference type="ARBA" id="ARBA00022729"/>
    </source>
</evidence>
<reference evidence="4" key="2">
    <citation type="journal article" date="2022" name="Res Sq">
        <title>Evolution of multicellular longitudinally dividing oral cavity symbionts (Neisseriaceae).</title>
        <authorList>
            <person name="Nyongesa S."/>
            <person name="Weber P."/>
            <person name="Bernet E."/>
            <person name="Pullido F."/>
            <person name="Nieckarz M."/>
            <person name="Delaby M."/>
            <person name="Nieves C."/>
            <person name="Viehboeck T."/>
            <person name="Krause N."/>
            <person name="Rivera-Millot A."/>
            <person name="Nakamura A."/>
            <person name="Vischer N."/>
            <person name="VanNieuwenhze M."/>
            <person name="Brun Y."/>
            <person name="Cava F."/>
            <person name="Bulgheresi S."/>
            <person name="Veyrier F."/>
        </authorList>
    </citation>
    <scope>NUCLEOTIDE SEQUENCE</scope>
    <source>
        <strain evidence="4">SAG 1488-6</strain>
    </source>
</reference>
<gene>
    <name evidence="4" type="ORF">LVJ81_07830</name>
</gene>
<dbReference type="Pfam" id="PF13416">
    <property type="entry name" value="SBP_bac_8"/>
    <property type="match status" value="1"/>
</dbReference>
<feature type="region of interest" description="Disordered" evidence="2">
    <location>
        <begin position="23"/>
        <end position="44"/>
    </location>
</feature>
<protein>
    <submittedName>
        <fullName evidence="4">Polyamine ABC transporter substrate-binding protein</fullName>
    </submittedName>
</protein>
<dbReference type="Gene3D" id="3.40.190.10">
    <property type="entry name" value="Periplasmic binding protein-like II"/>
    <property type="match status" value="2"/>
</dbReference>
<proteinExistence type="predicted"/>
<evidence type="ECO:0000313" key="5">
    <source>
        <dbReference type="Proteomes" id="UP000832034"/>
    </source>
</evidence>
<keyword evidence="5" id="KW-1185">Reference proteome</keyword>